<evidence type="ECO:0000256" key="1">
    <source>
        <dbReference type="ARBA" id="ARBA00022999"/>
    </source>
</evidence>
<keyword evidence="6" id="KW-1185">Reference proteome</keyword>
<dbReference type="FunFam" id="3.30.505.10:FF:000016">
    <property type="entry name" value="B-cell linker protein isoform 2"/>
    <property type="match status" value="1"/>
</dbReference>
<feature type="region of interest" description="Disordered" evidence="3">
    <location>
        <begin position="102"/>
        <end position="203"/>
    </location>
</feature>
<dbReference type="GO" id="GO:0007169">
    <property type="term" value="P:cell surface receptor protein tyrosine kinase signaling pathway"/>
    <property type="evidence" value="ECO:0007669"/>
    <property type="project" value="TreeGrafter"/>
</dbReference>
<dbReference type="Proteomes" id="UP001148018">
    <property type="component" value="Unassembled WGS sequence"/>
</dbReference>
<feature type="region of interest" description="Disordered" evidence="3">
    <location>
        <begin position="215"/>
        <end position="291"/>
    </location>
</feature>
<dbReference type="EMBL" id="JANIIK010000038">
    <property type="protein sequence ID" value="KAJ3610071.1"/>
    <property type="molecule type" value="Genomic_DNA"/>
</dbReference>
<dbReference type="Pfam" id="PF00017">
    <property type="entry name" value="SH2"/>
    <property type="match status" value="1"/>
</dbReference>
<feature type="compositionally biased region" description="Basic and acidic residues" evidence="3">
    <location>
        <begin position="140"/>
        <end position="156"/>
    </location>
</feature>
<dbReference type="OrthoDB" id="10044490at2759"/>
<feature type="compositionally biased region" description="Polar residues" evidence="3">
    <location>
        <begin position="226"/>
        <end position="236"/>
    </location>
</feature>
<dbReference type="GO" id="GO:0035556">
    <property type="term" value="P:intracellular signal transduction"/>
    <property type="evidence" value="ECO:0007669"/>
    <property type="project" value="TreeGrafter"/>
</dbReference>
<evidence type="ECO:0000259" key="4">
    <source>
        <dbReference type="PROSITE" id="PS50001"/>
    </source>
</evidence>
<dbReference type="Gene3D" id="3.30.505.10">
    <property type="entry name" value="SH2 domain"/>
    <property type="match status" value="1"/>
</dbReference>
<feature type="compositionally biased region" description="Basic and acidic residues" evidence="3">
    <location>
        <begin position="261"/>
        <end position="276"/>
    </location>
</feature>
<dbReference type="Gene3D" id="1.10.150.50">
    <property type="entry name" value="Transcription Factor, Ets-1"/>
    <property type="match status" value="1"/>
</dbReference>
<organism evidence="5 6">
    <name type="scientific">Muraenolepis orangiensis</name>
    <name type="common">Patagonian moray cod</name>
    <dbReference type="NCBI Taxonomy" id="630683"/>
    <lineage>
        <taxon>Eukaryota</taxon>
        <taxon>Metazoa</taxon>
        <taxon>Chordata</taxon>
        <taxon>Craniata</taxon>
        <taxon>Vertebrata</taxon>
        <taxon>Euteleostomi</taxon>
        <taxon>Actinopterygii</taxon>
        <taxon>Neopterygii</taxon>
        <taxon>Teleostei</taxon>
        <taxon>Neoteleostei</taxon>
        <taxon>Acanthomorphata</taxon>
        <taxon>Zeiogadaria</taxon>
        <taxon>Gadariae</taxon>
        <taxon>Gadiformes</taxon>
        <taxon>Muraenolepidoidei</taxon>
        <taxon>Muraenolepididae</taxon>
        <taxon>Muraenolepis</taxon>
    </lineage>
</organism>
<evidence type="ECO:0000313" key="6">
    <source>
        <dbReference type="Proteomes" id="UP001148018"/>
    </source>
</evidence>
<dbReference type="GO" id="GO:0005737">
    <property type="term" value="C:cytoplasm"/>
    <property type="evidence" value="ECO:0007669"/>
    <property type="project" value="UniProtKB-ARBA"/>
</dbReference>
<comment type="caution">
    <text evidence="5">The sequence shown here is derived from an EMBL/GenBank/DDBJ whole genome shotgun (WGS) entry which is preliminary data.</text>
</comment>
<dbReference type="PROSITE" id="PS50001">
    <property type="entry name" value="SH2"/>
    <property type="match status" value="1"/>
</dbReference>
<protein>
    <recommendedName>
        <fullName evidence="4">SH2 domain-containing protein</fullName>
    </recommendedName>
</protein>
<feature type="domain" description="SH2" evidence="4">
    <location>
        <begin position="361"/>
        <end position="468"/>
    </location>
</feature>
<dbReference type="InterPro" id="IPR013761">
    <property type="entry name" value="SAM/pointed_sf"/>
</dbReference>
<dbReference type="SUPFAM" id="SSF47769">
    <property type="entry name" value="SAM/Pointed domain"/>
    <property type="match status" value="1"/>
</dbReference>
<dbReference type="SMART" id="SM00252">
    <property type="entry name" value="SH2"/>
    <property type="match status" value="1"/>
</dbReference>
<name>A0A9Q0EN52_9TELE</name>
<dbReference type="PANTHER" id="PTHR14098:SF3">
    <property type="entry name" value="B-CELL LINKER PROTEIN"/>
    <property type="match status" value="1"/>
</dbReference>
<proteinExistence type="predicted"/>
<keyword evidence="1 2" id="KW-0727">SH2 domain</keyword>
<evidence type="ECO:0000256" key="2">
    <source>
        <dbReference type="PROSITE-ProRule" id="PRU00191"/>
    </source>
</evidence>
<dbReference type="InterPro" id="IPR036860">
    <property type="entry name" value="SH2_dom_sf"/>
</dbReference>
<evidence type="ECO:0000256" key="3">
    <source>
        <dbReference type="SAM" id="MobiDB-lite"/>
    </source>
</evidence>
<reference evidence="5" key="1">
    <citation type="submission" date="2022-07" db="EMBL/GenBank/DDBJ databases">
        <title>Chromosome-level genome of Muraenolepis orangiensis.</title>
        <authorList>
            <person name="Kim J."/>
        </authorList>
    </citation>
    <scope>NUCLEOTIDE SEQUENCE</scope>
    <source>
        <strain evidence="5">KU_S4_2022</strain>
        <tissue evidence="5">Muscle</tissue>
    </source>
</reference>
<dbReference type="AlphaFoldDB" id="A0A9Q0EN52"/>
<dbReference type="InterPro" id="IPR000980">
    <property type="entry name" value="SH2"/>
</dbReference>
<accession>A0A9Q0EN52</accession>
<feature type="compositionally biased region" description="Acidic residues" evidence="3">
    <location>
        <begin position="110"/>
        <end position="122"/>
    </location>
</feature>
<gene>
    <name evidence="5" type="ORF">NHX12_022165</name>
</gene>
<sequence>MNLPSKEECESWNPEQVAHFMCQKQMPECAETVNILKIDGHRLLSLSHSDISKFSLIQQPQLQKIVQDINKNEGSLLSKLRRLKVKPVPKVPERDYAGEYFEETERWSDESDEYEAPQEDCYEPPPPHRVFTPSSSSPFSRDDYVDSCRNRSDRLPRKPPVQTKATKPLPLEPQQMASDDEEDYIDPEGGNQDDYIEPTEKPPAIVYEVPLPEKNMPPVSRFGPHLSTQHTTTQSLPLKVSPRLTRTPVMPEPSTDTEYEVCDRDNNISRWTEKDPPLVQKPLAREKPPKPVIRTKPVFKYKEHQSHSLPMMSSDKAAPQARPMIPLPQTSNSHRQPKSSWKVENGLQDIDKESDIHRQPWYASTCGRKTAEEVLTQFNKDGAFLVRKSSGQNTQQPYTLVVLYNGKVYNIPVRFIQATQQYALGREKNGEEHFTSVSRIIDNHLKNPLVLIDSQSNIRDTTKLQHAVRP</sequence>
<evidence type="ECO:0000313" key="5">
    <source>
        <dbReference type="EMBL" id="KAJ3610071.1"/>
    </source>
</evidence>
<dbReference type="PANTHER" id="PTHR14098">
    <property type="entry name" value="SH2 DOMAIN CONTAINING PROTEIN"/>
    <property type="match status" value="1"/>
</dbReference>
<dbReference type="InterPro" id="IPR051751">
    <property type="entry name" value="Immunoreceptor_sig_adapters"/>
</dbReference>
<dbReference type="SUPFAM" id="SSF55550">
    <property type="entry name" value="SH2 domain"/>
    <property type="match status" value="1"/>
</dbReference>